<dbReference type="EMBL" id="VSSQ01138306">
    <property type="protein sequence ID" value="MPN61554.1"/>
    <property type="molecule type" value="Genomic_DNA"/>
</dbReference>
<gene>
    <name evidence="2" type="primary">dus_50</name>
    <name evidence="2" type="ORF">SDC9_209292</name>
</gene>
<dbReference type="PANTHER" id="PTHR45846:SF1">
    <property type="entry name" value="TRNA-DIHYDROURIDINE(47) SYNTHASE [NAD(P)(+)]-LIKE"/>
    <property type="match status" value="1"/>
</dbReference>
<name>A0A645JMJ9_9ZZZZ</name>
<dbReference type="EC" id="1.3.1.-" evidence="2"/>
<dbReference type="AlphaFoldDB" id="A0A645JMJ9"/>
<organism evidence="2">
    <name type="scientific">bioreactor metagenome</name>
    <dbReference type="NCBI Taxonomy" id="1076179"/>
    <lineage>
        <taxon>unclassified sequences</taxon>
        <taxon>metagenomes</taxon>
        <taxon>ecological metagenomes</taxon>
    </lineage>
</organism>
<dbReference type="Pfam" id="PF01207">
    <property type="entry name" value="Dus"/>
    <property type="match status" value="1"/>
</dbReference>
<comment type="caution">
    <text evidence="2">The sequence shown here is derived from an EMBL/GenBank/DDBJ whole genome shotgun (WGS) entry which is preliminary data.</text>
</comment>
<keyword evidence="2" id="KW-0560">Oxidoreductase</keyword>
<evidence type="ECO:0000313" key="2">
    <source>
        <dbReference type="EMBL" id="MPN61554.1"/>
    </source>
</evidence>
<dbReference type="SUPFAM" id="SSF51395">
    <property type="entry name" value="FMN-linked oxidoreductases"/>
    <property type="match status" value="1"/>
</dbReference>
<sequence length="161" mass="17996">MIAVHARTTKQLYSGKPKWELLKDLGNKMSVPLVVSGDIYTLDDAINAMELTKAKGVMVARGGIGNPQLIRQISTYFKTGQRLPDATLDEQIKYSLQLAKMMIEDKGEISAMKIYRTIGPRFFFNFPNCKTIRTAIATTVTTYKDLESIVNSAKDDISLDK</sequence>
<proteinExistence type="predicted"/>
<dbReference type="GO" id="GO:0017150">
    <property type="term" value="F:tRNA dihydrouridine synthase activity"/>
    <property type="evidence" value="ECO:0007669"/>
    <property type="project" value="TreeGrafter"/>
</dbReference>
<evidence type="ECO:0000259" key="1">
    <source>
        <dbReference type="Pfam" id="PF01207"/>
    </source>
</evidence>
<dbReference type="GO" id="GO:0003723">
    <property type="term" value="F:RNA binding"/>
    <property type="evidence" value="ECO:0007669"/>
    <property type="project" value="TreeGrafter"/>
</dbReference>
<dbReference type="Gene3D" id="3.20.20.70">
    <property type="entry name" value="Aldolase class I"/>
    <property type="match status" value="1"/>
</dbReference>
<dbReference type="InterPro" id="IPR013785">
    <property type="entry name" value="Aldolase_TIM"/>
</dbReference>
<dbReference type="PANTHER" id="PTHR45846">
    <property type="entry name" value="TRNA-DIHYDROURIDINE(47) SYNTHASE [NAD(P)(+)]-LIKE"/>
    <property type="match status" value="1"/>
</dbReference>
<dbReference type="InterPro" id="IPR035587">
    <property type="entry name" value="DUS-like_FMN-bd"/>
</dbReference>
<protein>
    <submittedName>
        <fullName evidence="2">Putative tRNA-dihydrouridine synthase</fullName>
        <ecNumber evidence="2">1.3.1.-</ecNumber>
    </submittedName>
</protein>
<accession>A0A645JMJ9</accession>
<reference evidence="2" key="1">
    <citation type="submission" date="2019-08" db="EMBL/GenBank/DDBJ databases">
        <authorList>
            <person name="Kucharzyk K."/>
            <person name="Murdoch R.W."/>
            <person name="Higgins S."/>
            <person name="Loffler F."/>
        </authorList>
    </citation>
    <scope>NUCLEOTIDE SEQUENCE</scope>
</reference>
<feature type="domain" description="DUS-like FMN-binding" evidence="1">
    <location>
        <begin position="1"/>
        <end position="147"/>
    </location>
</feature>